<evidence type="ECO:0000256" key="2">
    <source>
        <dbReference type="ARBA" id="ARBA00012251"/>
    </source>
</evidence>
<dbReference type="EMBL" id="CASHTH010002455">
    <property type="protein sequence ID" value="CAI8030063.1"/>
    <property type="molecule type" value="Genomic_DNA"/>
</dbReference>
<comment type="catalytic activity">
    <reaction evidence="1">
        <text>[E2 ubiquitin-conjugating enzyme]-S-ubiquitinyl-L-cysteine + [acceptor protein]-L-lysine = [E2 ubiquitin-conjugating enzyme]-L-cysteine + [acceptor protein]-N(6)-ubiquitinyl-L-lysine.</text>
        <dbReference type="EC" id="2.3.2.31"/>
    </reaction>
</comment>
<evidence type="ECO:0000313" key="13">
    <source>
        <dbReference type="EMBL" id="CAI8030063.1"/>
    </source>
</evidence>
<evidence type="ECO:0000256" key="6">
    <source>
        <dbReference type="ARBA" id="ARBA00022771"/>
    </source>
</evidence>
<evidence type="ECO:0000256" key="5">
    <source>
        <dbReference type="ARBA" id="ARBA00022737"/>
    </source>
</evidence>
<dbReference type="Pfam" id="PF19422">
    <property type="entry name" value="Ariadne"/>
    <property type="match status" value="1"/>
</dbReference>
<feature type="compositionally biased region" description="Acidic residues" evidence="10">
    <location>
        <begin position="16"/>
        <end position="54"/>
    </location>
</feature>
<dbReference type="AlphaFoldDB" id="A0AA35SJ10"/>
<dbReference type="InterPro" id="IPR002867">
    <property type="entry name" value="IBR_dom"/>
</dbReference>
<dbReference type="FunFam" id="1.20.120.1750:FF:000002">
    <property type="entry name" value="RBR-type E3 ubiquitin transferase"/>
    <property type="match status" value="1"/>
</dbReference>
<feature type="domain" description="RING-type" evidence="11">
    <location>
        <begin position="298"/>
        <end position="344"/>
    </location>
</feature>
<keyword evidence="7" id="KW-0833">Ubl conjugation pathway</keyword>
<dbReference type="Pfam" id="PF01485">
    <property type="entry name" value="IBR"/>
    <property type="match status" value="1"/>
</dbReference>
<feature type="domain" description="RING-type" evidence="11">
    <location>
        <begin position="144"/>
        <end position="190"/>
    </location>
</feature>
<keyword evidence="14" id="KW-1185">Reference proteome</keyword>
<dbReference type="InterPro" id="IPR031127">
    <property type="entry name" value="E3_UB_ligase_RBR"/>
</dbReference>
<sequence>MCDRQQSSLSCADSLAGEDPDLSSQEEEEEDYYADYYGNDEDILGAGGGEEDGATDASFQDDPEHYSFTCLSEEEAWNFLDMQVKDMSREIKEDQPIVRGILHHLHWDSGEARKRLCSGRHQLLVEAHLRPAPSDLPAEKRVACPVCLSPFSQSLSLECGHAFCYVCWKQYLKERIAAGSITAIQCMQCSLHVSLEMVRALLSAEPTLTKYHSLALAEFVQSHKLLRWCPGPNCSIVFKVRERLPKRVACSNCTFTCCFQCGEAYHLPADCECYRRWLLKCQDDSETANYILANTKDCPSCLASIEKNGGCNHMHCARCNHDFCWVCLEKWDSHRGYYECSTYKKTDERGQNEARQALEKYLFYYQRWANHDQSLKLEETTRQKILSRIDDRVAASSGTWIDWQYLLDAADLLRKSRYTLKFTYPYAYHMEGDRKPLFEYQQAQLEFEIENLSWKIERAETTDIADIRQQINRTEVKRLTLLRDFVPA</sequence>
<dbReference type="InterPro" id="IPR017907">
    <property type="entry name" value="Znf_RING_CS"/>
</dbReference>
<dbReference type="PANTHER" id="PTHR11685">
    <property type="entry name" value="RBR FAMILY RING FINGER AND IBR DOMAIN-CONTAINING"/>
    <property type="match status" value="1"/>
</dbReference>
<dbReference type="Gene3D" id="1.20.120.1750">
    <property type="match status" value="1"/>
</dbReference>
<feature type="domain" description="RING-type" evidence="12">
    <location>
        <begin position="140"/>
        <end position="344"/>
    </location>
</feature>
<dbReference type="InterPro" id="IPR018957">
    <property type="entry name" value="Znf_C3HC4_RING-type"/>
</dbReference>
<keyword evidence="6 9" id="KW-0863">Zinc-finger</keyword>
<evidence type="ECO:0000256" key="9">
    <source>
        <dbReference type="PROSITE-ProRule" id="PRU00175"/>
    </source>
</evidence>
<organism evidence="13 14">
    <name type="scientific">Geodia barretti</name>
    <name type="common">Barrett's horny sponge</name>
    <dbReference type="NCBI Taxonomy" id="519541"/>
    <lineage>
        <taxon>Eukaryota</taxon>
        <taxon>Metazoa</taxon>
        <taxon>Porifera</taxon>
        <taxon>Demospongiae</taxon>
        <taxon>Heteroscleromorpha</taxon>
        <taxon>Tetractinellida</taxon>
        <taxon>Astrophorina</taxon>
        <taxon>Geodiidae</taxon>
        <taxon>Geodia</taxon>
    </lineage>
</organism>
<proteinExistence type="predicted"/>
<dbReference type="GO" id="GO:0061630">
    <property type="term" value="F:ubiquitin protein ligase activity"/>
    <property type="evidence" value="ECO:0007669"/>
    <property type="project" value="UniProtKB-EC"/>
</dbReference>
<comment type="caution">
    <text evidence="13">The sequence shown here is derived from an EMBL/GenBank/DDBJ whole genome shotgun (WGS) entry which is preliminary data.</text>
</comment>
<keyword evidence="4" id="KW-0479">Metal-binding</keyword>
<dbReference type="InterPro" id="IPR044066">
    <property type="entry name" value="TRIAD_supradom"/>
</dbReference>
<evidence type="ECO:0000256" key="1">
    <source>
        <dbReference type="ARBA" id="ARBA00001798"/>
    </source>
</evidence>
<evidence type="ECO:0000313" key="14">
    <source>
        <dbReference type="Proteomes" id="UP001174909"/>
    </source>
</evidence>
<dbReference type="PROSITE" id="PS51873">
    <property type="entry name" value="TRIAD"/>
    <property type="match status" value="1"/>
</dbReference>
<evidence type="ECO:0000259" key="12">
    <source>
        <dbReference type="PROSITE" id="PS51873"/>
    </source>
</evidence>
<dbReference type="SMART" id="SM00647">
    <property type="entry name" value="IBR"/>
    <property type="match status" value="2"/>
</dbReference>
<evidence type="ECO:0000256" key="3">
    <source>
        <dbReference type="ARBA" id="ARBA00022679"/>
    </source>
</evidence>
<accession>A0AA35SJ10</accession>
<dbReference type="InterPro" id="IPR045840">
    <property type="entry name" value="Ariadne"/>
</dbReference>
<feature type="region of interest" description="Disordered" evidence="10">
    <location>
        <begin position="1"/>
        <end position="59"/>
    </location>
</feature>
<evidence type="ECO:0000259" key="11">
    <source>
        <dbReference type="PROSITE" id="PS50089"/>
    </source>
</evidence>
<reference evidence="13" key="1">
    <citation type="submission" date="2023-03" db="EMBL/GenBank/DDBJ databases">
        <authorList>
            <person name="Steffen K."/>
            <person name="Cardenas P."/>
        </authorList>
    </citation>
    <scope>NUCLEOTIDE SEQUENCE</scope>
</reference>
<dbReference type="SUPFAM" id="SSF57850">
    <property type="entry name" value="RING/U-box"/>
    <property type="match status" value="3"/>
</dbReference>
<feature type="compositionally biased region" description="Polar residues" evidence="10">
    <location>
        <begin position="1"/>
        <end position="11"/>
    </location>
</feature>
<dbReference type="Pfam" id="PF00097">
    <property type="entry name" value="zf-C3HC4"/>
    <property type="match status" value="1"/>
</dbReference>
<dbReference type="InterPro" id="IPR001841">
    <property type="entry name" value="Znf_RING"/>
</dbReference>
<keyword evidence="8" id="KW-0862">Zinc</keyword>
<dbReference type="PROSITE" id="PS50089">
    <property type="entry name" value="ZF_RING_2"/>
    <property type="match status" value="2"/>
</dbReference>
<dbReference type="PROSITE" id="PS00518">
    <property type="entry name" value="ZF_RING_1"/>
    <property type="match status" value="1"/>
</dbReference>
<dbReference type="GO" id="GO:0016567">
    <property type="term" value="P:protein ubiquitination"/>
    <property type="evidence" value="ECO:0007669"/>
    <property type="project" value="InterPro"/>
</dbReference>
<dbReference type="SMART" id="SM00184">
    <property type="entry name" value="RING"/>
    <property type="match status" value="2"/>
</dbReference>
<name>A0AA35SJ10_GEOBA</name>
<dbReference type="GO" id="GO:0008270">
    <property type="term" value="F:zinc ion binding"/>
    <property type="evidence" value="ECO:0007669"/>
    <property type="project" value="UniProtKB-KW"/>
</dbReference>
<dbReference type="Proteomes" id="UP001174909">
    <property type="component" value="Unassembled WGS sequence"/>
</dbReference>
<keyword evidence="5" id="KW-0677">Repeat</keyword>
<evidence type="ECO:0000256" key="8">
    <source>
        <dbReference type="ARBA" id="ARBA00022833"/>
    </source>
</evidence>
<dbReference type="EC" id="2.3.2.31" evidence="2"/>
<evidence type="ECO:0000256" key="10">
    <source>
        <dbReference type="SAM" id="MobiDB-lite"/>
    </source>
</evidence>
<evidence type="ECO:0000256" key="4">
    <source>
        <dbReference type="ARBA" id="ARBA00022723"/>
    </source>
</evidence>
<keyword evidence="3" id="KW-0808">Transferase</keyword>
<dbReference type="InterPro" id="IPR013083">
    <property type="entry name" value="Znf_RING/FYVE/PHD"/>
</dbReference>
<gene>
    <name evidence="13" type="ORF">GBAR_LOCUS17032</name>
</gene>
<evidence type="ECO:0000256" key="7">
    <source>
        <dbReference type="ARBA" id="ARBA00022786"/>
    </source>
</evidence>
<protein>
    <recommendedName>
        <fullName evidence="2">RBR-type E3 ubiquitin transferase</fullName>
        <ecNumber evidence="2">2.3.2.31</ecNumber>
    </recommendedName>
</protein>
<dbReference type="Pfam" id="PF22191">
    <property type="entry name" value="IBR_1"/>
    <property type="match status" value="1"/>
</dbReference>
<dbReference type="Gene3D" id="3.30.40.10">
    <property type="entry name" value="Zinc/RING finger domain, C3HC4 (zinc finger)"/>
    <property type="match status" value="1"/>
</dbReference>